<reference evidence="2" key="1">
    <citation type="journal article" date="2023" name="Nat. Plants">
        <title>Single-cell RNA sequencing provides a high-resolution roadmap for understanding the multicellular compartmentation of specialized metabolism.</title>
        <authorList>
            <person name="Sun S."/>
            <person name="Shen X."/>
            <person name="Li Y."/>
            <person name="Li Y."/>
            <person name="Wang S."/>
            <person name="Li R."/>
            <person name="Zhang H."/>
            <person name="Shen G."/>
            <person name="Guo B."/>
            <person name="Wei J."/>
            <person name="Xu J."/>
            <person name="St-Pierre B."/>
            <person name="Chen S."/>
            <person name="Sun C."/>
        </authorList>
    </citation>
    <scope>NUCLEOTIDE SEQUENCE [LARGE SCALE GENOMIC DNA]</scope>
</reference>
<dbReference type="EMBL" id="CM044705">
    <property type="protein sequence ID" value="KAI5662397.1"/>
    <property type="molecule type" value="Genomic_DNA"/>
</dbReference>
<organism evidence="1 2">
    <name type="scientific">Catharanthus roseus</name>
    <name type="common">Madagascar periwinkle</name>
    <name type="synonym">Vinca rosea</name>
    <dbReference type="NCBI Taxonomy" id="4058"/>
    <lineage>
        <taxon>Eukaryota</taxon>
        <taxon>Viridiplantae</taxon>
        <taxon>Streptophyta</taxon>
        <taxon>Embryophyta</taxon>
        <taxon>Tracheophyta</taxon>
        <taxon>Spermatophyta</taxon>
        <taxon>Magnoliopsida</taxon>
        <taxon>eudicotyledons</taxon>
        <taxon>Gunneridae</taxon>
        <taxon>Pentapetalae</taxon>
        <taxon>asterids</taxon>
        <taxon>lamiids</taxon>
        <taxon>Gentianales</taxon>
        <taxon>Apocynaceae</taxon>
        <taxon>Rauvolfioideae</taxon>
        <taxon>Vinceae</taxon>
        <taxon>Catharanthinae</taxon>
        <taxon>Catharanthus</taxon>
    </lineage>
</organism>
<proteinExistence type="predicted"/>
<accession>A0ACC0AN36</accession>
<protein>
    <submittedName>
        <fullName evidence="1">Uncharacterized protein</fullName>
    </submittedName>
</protein>
<sequence>MYMGPDIIHDQDEPCMRGQGRPPDERFSWQCSAARKRPSPEYKVFCERNKKNRNEGRREGVGKRESTQMKFHEARQKAEEEAAATGAPMLDDLQFMATISSGLSCCRFVCAAFDEHMGQFANQSHFSYTPMPPMMDIIRATMTVVPSISSLMSAAARTSDARVSSSTPPPFSIDAPGTSTVDPPPLLPSLSPPLSSEVKDPEDGLSGLFY</sequence>
<evidence type="ECO:0000313" key="2">
    <source>
        <dbReference type="Proteomes" id="UP001060085"/>
    </source>
</evidence>
<dbReference type="Proteomes" id="UP001060085">
    <property type="component" value="Linkage Group LG05"/>
</dbReference>
<comment type="caution">
    <text evidence="1">The sequence shown here is derived from an EMBL/GenBank/DDBJ whole genome shotgun (WGS) entry which is preliminary data.</text>
</comment>
<name>A0ACC0AN36_CATRO</name>
<keyword evidence="2" id="KW-1185">Reference proteome</keyword>
<gene>
    <name evidence="1" type="ORF">M9H77_21720</name>
</gene>
<evidence type="ECO:0000313" key="1">
    <source>
        <dbReference type="EMBL" id="KAI5662397.1"/>
    </source>
</evidence>